<comment type="caution">
    <text evidence="1">The sequence shown here is derived from an EMBL/GenBank/DDBJ whole genome shotgun (WGS) entry which is preliminary data.</text>
</comment>
<dbReference type="RefSeq" id="WP_170119605.1">
    <property type="nucleotide sequence ID" value="NZ_QGGL01000028.1"/>
</dbReference>
<keyword evidence="2" id="KW-1185">Reference proteome</keyword>
<evidence type="ECO:0000313" key="2">
    <source>
        <dbReference type="Proteomes" id="UP000245634"/>
    </source>
</evidence>
<reference evidence="1 2" key="1">
    <citation type="submission" date="2018-05" db="EMBL/GenBank/DDBJ databases">
        <title>Genomic Encyclopedia of Type Strains, Phase IV (KMG-IV): sequencing the most valuable type-strain genomes for metagenomic binning, comparative biology and taxonomic classification.</title>
        <authorList>
            <person name="Goeker M."/>
        </authorList>
    </citation>
    <scope>NUCLEOTIDE SEQUENCE [LARGE SCALE GENOMIC DNA]</scope>
    <source>
        <strain evidence="1 2">DSM 18773</strain>
    </source>
</reference>
<gene>
    <name evidence="1" type="ORF">C7459_12818</name>
</gene>
<protein>
    <submittedName>
        <fullName evidence="1">Halocarboxylic acid dehydrogenase DehI</fullName>
    </submittedName>
</protein>
<proteinExistence type="predicted"/>
<dbReference type="EMBL" id="QGGL01000028">
    <property type="protein sequence ID" value="PWK05047.1"/>
    <property type="molecule type" value="Genomic_DNA"/>
</dbReference>
<evidence type="ECO:0000313" key="1">
    <source>
        <dbReference type="EMBL" id="PWK05047.1"/>
    </source>
</evidence>
<dbReference type="Proteomes" id="UP000245634">
    <property type="component" value="Unassembled WGS sequence"/>
</dbReference>
<sequence length="157" mass="17630">MSERPIYGQGIEDAFWPPGVLPHFPRHIPLFRFEDTPKAVRRDLVQIVDAHGLFAPPDLYRALAYYPTFLSGAWDRLHPCAESPLYDEASRNLLRHAQQLAHALPHALPLSVQRLLLQVSEREVAAGLGIIAAYRQVLPRVMLDVEAMSRLFTGGGD</sequence>
<organism evidence="1 2">
    <name type="scientific">Tumebacillus permanentifrigoris</name>
    <dbReference type="NCBI Taxonomy" id="378543"/>
    <lineage>
        <taxon>Bacteria</taxon>
        <taxon>Bacillati</taxon>
        <taxon>Bacillota</taxon>
        <taxon>Bacilli</taxon>
        <taxon>Bacillales</taxon>
        <taxon>Alicyclobacillaceae</taxon>
        <taxon>Tumebacillus</taxon>
    </lineage>
</organism>
<accession>A0A316D2Q2</accession>
<name>A0A316D2Q2_9BACL</name>
<dbReference type="AlphaFoldDB" id="A0A316D2Q2"/>